<comment type="caution">
    <text evidence="1">The sequence shown here is derived from an EMBL/GenBank/DDBJ whole genome shotgun (WGS) entry which is preliminary data.</text>
</comment>
<evidence type="ECO:0000313" key="2">
    <source>
        <dbReference type="Proteomes" id="UP000091857"/>
    </source>
</evidence>
<keyword evidence="2" id="KW-1185">Reference proteome</keyword>
<organism evidence="1 2">
    <name type="scientific">Manihot esculenta</name>
    <name type="common">Cassava</name>
    <name type="synonym">Jatropha manihot</name>
    <dbReference type="NCBI Taxonomy" id="3983"/>
    <lineage>
        <taxon>Eukaryota</taxon>
        <taxon>Viridiplantae</taxon>
        <taxon>Streptophyta</taxon>
        <taxon>Embryophyta</taxon>
        <taxon>Tracheophyta</taxon>
        <taxon>Spermatophyta</taxon>
        <taxon>Magnoliopsida</taxon>
        <taxon>eudicotyledons</taxon>
        <taxon>Gunneridae</taxon>
        <taxon>Pentapetalae</taxon>
        <taxon>rosids</taxon>
        <taxon>fabids</taxon>
        <taxon>Malpighiales</taxon>
        <taxon>Euphorbiaceae</taxon>
        <taxon>Crotonoideae</taxon>
        <taxon>Manihoteae</taxon>
        <taxon>Manihot</taxon>
    </lineage>
</organism>
<dbReference type="EMBL" id="CM004391">
    <property type="protein sequence ID" value="OAY51046.1"/>
    <property type="molecule type" value="Genomic_DNA"/>
</dbReference>
<proteinExistence type="predicted"/>
<dbReference type="PANTHER" id="PTHR33696">
    <property type="entry name" value="T22J18.15-RELATED"/>
    <property type="match status" value="1"/>
</dbReference>
<name>A0A2C9VYU3_MANES</name>
<evidence type="ECO:0000313" key="1">
    <source>
        <dbReference type="EMBL" id="OAY51046.1"/>
    </source>
</evidence>
<accession>A0A2C9VYU3</accession>
<reference evidence="2" key="1">
    <citation type="journal article" date="2016" name="Nat. Biotechnol.">
        <title>Sequencing wild and cultivated cassava and related species reveals extensive interspecific hybridization and genetic diversity.</title>
        <authorList>
            <person name="Bredeson J.V."/>
            <person name="Lyons J.B."/>
            <person name="Prochnik S.E."/>
            <person name="Wu G.A."/>
            <person name="Ha C.M."/>
            <person name="Edsinger-Gonzales E."/>
            <person name="Grimwood J."/>
            <person name="Schmutz J."/>
            <person name="Rabbi I.Y."/>
            <person name="Egesi C."/>
            <person name="Nauluvula P."/>
            <person name="Lebot V."/>
            <person name="Ndunguru J."/>
            <person name="Mkamilo G."/>
            <person name="Bart R.S."/>
            <person name="Setter T.L."/>
            <person name="Gleadow R.M."/>
            <person name="Kulakow P."/>
            <person name="Ferguson M.E."/>
            <person name="Rounsley S."/>
            <person name="Rokhsar D.S."/>
        </authorList>
    </citation>
    <scope>NUCLEOTIDE SEQUENCE [LARGE SCALE GENOMIC DNA]</scope>
    <source>
        <strain evidence="2">cv. AM560-2</strain>
    </source>
</reference>
<sequence>MRSHTELNYSVPFSWEHKPGVSKITHQEASTWPFSLALPPPPPCSSNRGRVSFDDSRSAAAFRAPSKSSFKKVVGYREEPDPFLVAYKKCTDDRYVPVKAKVAGDGKSRERSKMRRQQRQRIGAASFSCKYSCGVAGDNLVRMSQIPRHNIKGKDRDLKVYS</sequence>
<dbReference type="Proteomes" id="UP000091857">
    <property type="component" value="Chromosome 5"/>
</dbReference>
<dbReference type="PANTHER" id="PTHR33696:SF23">
    <property type="entry name" value="OS03G0674900 PROTEIN"/>
    <property type="match status" value="1"/>
</dbReference>
<gene>
    <name evidence="1" type="ORF">MANES_05G183600v8</name>
</gene>
<protein>
    <submittedName>
        <fullName evidence="1">Uncharacterized protein</fullName>
    </submittedName>
</protein>
<dbReference type="AlphaFoldDB" id="A0A2C9VYU3"/>
<dbReference type="Gramene" id="Manes.05G183600.1.v8.1">
    <property type="protein sequence ID" value="Manes.05G183600.1.v8.1.CDS.1"/>
    <property type="gene ID" value="Manes.05G183600.v8.1"/>
</dbReference>